<dbReference type="GO" id="GO:0003777">
    <property type="term" value="F:microtubule motor activity"/>
    <property type="evidence" value="ECO:0007669"/>
    <property type="project" value="InterPro"/>
</dbReference>
<dbReference type="PANTHER" id="PTHR47968">
    <property type="entry name" value="CENTROMERE PROTEIN E"/>
    <property type="match status" value="1"/>
</dbReference>
<feature type="coiled-coil region" evidence="6">
    <location>
        <begin position="1608"/>
        <end position="1708"/>
    </location>
</feature>
<evidence type="ECO:0000256" key="3">
    <source>
        <dbReference type="ARBA" id="ARBA00023054"/>
    </source>
</evidence>
<dbReference type="STRING" id="1157962.A0A250X2G8"/>
<feature type="region of interest" description="Disordered" evidence="7">
    <location>
        <begin position="2294"/>
        <end position="2324"/>
    </location>
</feature>
<dbReference type="Proteomes" id="UP000232323">
    <property type="component" value="Unassembled WGS sequence"/>
</dbReference>
<dbReference type="GO" id="GO:0007018">
    <property type="term" value="P:microtubule-based movement"/>
    <property type="evidence" value="ECO:0007669"/>
    <property type="project" value="InterPro"/>
</dbReference>
<dbReference type="InterPro" id="IPR027640">
    <property type="entry name" value="Kinesin-like_fam"/>
</dbReference>
<evidence type="ECO:0000256" key="2">
    <source>
        <dbReference type="ARBA" id="ARBA00022840"/>
    </source>
</evidence>
<dbReference type="SMART" id="SM00129">
    <property type="entry name" value="KISc"/>
    <property type="match status" value="1"/>
</dbReference>
<dbReference type="FunFam" id="3.40.850.10:FF:000026">
    <property type="entry name" value="Centromere-associated protein E"/>
    <property type="match status" value="1"/>
</dbReference>
<dbReference type="GO" id="GO:0000278">
    <property type="term" value="P:mitotic cell cycle"/>
    <property type="evidence" value="ECO:0007669"/>
    <property type="project" value="UniProtKB-ARBA"/>
</dbReference>
<feature type="coiled-coil region" evidence="6">
    <location>
        <begin position="904"/>
        <end position="980"/>
    </location>
</feature>
<dbReference type="Gene3D" id="3.40.850.10">
    <property type="entry name" value="Kinesin motor domain"/>
    <property type="match status" value="1"/>
</dbReference>
<dbReference type="EMBL" id="BEGY01000023">
    <property type="protein sequence ID" value="GAX77261.1"/>
    <property type="molecule type" value="Genomic_DNA"/>
</dbReference>
<accession>A0A250X2G8</accession>
<dbReference type="GO" id="GO:0008608">
    <property type="term" value="P:attachment of spindle microtubules to kinetochore"/>
    <property type="evidence" value="ECO:0007669"/>
    <property type="project" value="UniProtKB-ARBA"/>
</dbReference>
<feature type="domain" description="Kinesin motor" evidence="8">
    <location>
        <begin position="3"/>
        <end position="324"/>
    </location>
</feature>
<keyword evidence="10" id="KW-1185">Reference proteome</keyword>
<dbReference type="InterPro" id="IPR027417">
    <property type="entry name" value="P-loop_NTPase"/>
</dbReference>
<dbReference type="GO" id="GO:0000779">
    <property type="term" value="C:condensed chromosome, centromeric region"/>
    <property type="evidence" value="ECO:0007669"/>
    <property type="project" value="UniProtKB-ARBA"/>
</dbReference>
<feature type="coiled-coil region" evidence="6">
    <location>
        <begin position="1071"/>
        <end position="1294"/>
    </location>
</feature>
<keyword evidence="2 5" id="KW-0067">ATP-binding</keyword>
<organism evidence="9 10">
    <name type="scientific">Chlamydomonas eustigma</name>
    <dbReference type="NCBI Taxonomy" id="1157962"/>
    <lineage>
        <taxon>Eukaryota</taxon>
        <taxon>Viridiplantae</taxon>
        <taxon>Chlorophyta</taxon>
        <taxon>core chlorophytes</taxon>
        <taxon>Chlorophyceae</taxon>
        <taxon>CS clade</taxon>
        <taxon>Chlamydomonadales</taxon>
        <taxon>Chlamydomonadaceae</taxon>
        <taxon>Chlamydomonas</taxon>
    </lineage>
</organism>
<dbReference type="Gene3D" id="1.10.287.1490">
    <property type="match status" value="1"/>
</dbReference>
<dbReference type="PANTHER" id="PTHR47968:SF75">
    <property type="entry name" value="CENTROMERE-ASSOCIATED PROTEIN E"/>
    <property type="match status" value="1"/>
</dbReference>
<feature type="compositionally biased region" description="Acidic residues" evidence="7">
    <location>
        <begin position="517"/>
        <end position="540"/>
    </location>
</feature>
<dbReference type="SUPFAM" id="SSF52540">
    <property type="entry name" value="P-loop containing nucleoside triphosphate hydrolases"/>
    <property type="match status" value="1"/>
</dbReference>
<evidence type="ECO:0000256" key="5">
    <source>
        <dbReference type="PROSITE-ProRule" id="PRU00283"/>
    </source>
</evidence>
<evidence type="ECO:0000259" key="8">
    <source>
        <dbReference type="PROSITE" id="PS50067"/>
    </source>
</evidence>
<dbReference type="GO" id="GO:0000226">
    <property type="term" value="P:microtubule cytoskeleton organization"/>
    <property type="evidence" value="ECO:0007669"/>
    <property type="project" value="UniProtKB-ARBA"/>
</dbReference>
<feature type="compositionally biased region" description="Basic and acidic residues" evidence="7">
    <location>
        <begin position="2294"/>
        <end position="2309"/>
    </location>
</feature>
<dbReference type="GO" id="GO:0043515">
    <property type="term" value="F:kinetochore binding"/>
    <property type="evidence" value="ECO:0007669"/>
    <property type="project" value="UniProtKB-ARBA"/>
</dbReference>
<dbReference type="InterPro" id="IPR036961">
    <property type="entry name" value="Kinesin_motor_dom_sf"/>
</dbReference>
<feature type="binding site" evidence="5">
    <location>
        <begin position="79"/>
        <end position="86"/>
    </location>
    <ligand>
        <name>ATP</name>
        <dbReference type="ChEBI" id="CHEBI:30616"/>
    </ligand>
</feature>
<feature type="region of interest" description="Disordered" evidence="7">
    <location>
        <begin position="414"/>
        <end position="553"/>
    </location>
</feature>
<keyword evidence="4 5" id="KW-0505">Motor protein</keyword>
<keyword evidence="1 5" id="KW-0547">Nucleotide-binding</keyword>
<evidence type="ECO:0000256" key="1">
    <source>
        <dbReference type="ARBA" id="ARBA00022741"/>
    </source>
</evidence>
<dbReference type="Pfam" id="PF00225">
    <property type="entry name" value="Kinesin"/>
    <property type="match status" value="1"/>
</dbReference>
<dbReference type="Gene3D" id="6.10.250.3110">
    <property type="match status" value="1"/>
</dbReference>
<dbReference type="GO" id="GO:0008017">
    <property type="term" value="F:microtubule binding"/>
    <property type="evidence" value="ECO:0007669"/>
    <property type="project" value="InterPro"/>
</dbReference>
<dbReference type="CDD" id="cd01374">
    <property type="entry name" value="KISc_CENP_E"/>
    <property type="match status" value="1"/>
</dbReference>
<feature type="coiled-coil region" evidence="6">
    <location>
        <begin position="1548"/>
        <end position="1575"/>
    </location>
</feature>
<name>A0A250X2G8_9CHLO</name>
<dbReference type="OrthoDB" id="3176171at2759"/>
<feature type="region of interest" description="Disordered" evidence="7">
    <location>
        <begin position="1934"/>
        <end position="1964"/>
    </location>
</feature>
<dbReference type="GO" id="GO:0042327">
    <property type="term" value="P:positive regulation of phosphorylation"/>
    <property type="evidence" value="ECO:0007669"/>
    <property type="project" value="UniProtKB-ARBA"/>
</dbReference>
<evidence type="ECO:0000313" key="9">
    <source>
        <dbReference type="EMBL" id="GAX77261.1"/>
    </source>
</evidence>
<feature type="coiled-coil region" evidence="6">
    <location>
        <begin position="2010"/>
        <end position="2156"/>
    </location>
</feature>
<keyword evidence="3 6" id="KW-0175">Coiled coil</keyword>
<proteinExistence type="inferred from homology"/>
<evidence type="ECO:0000256" key="7">
    <source>
        <dbReference type="SAM" id="MobiDB-lite"/>
    </source>
</evidence>
<evidence type="ECO:0000256" key="6">
    <source>
        <dbReference type="SAM" id="Coils"/>
    </source>
</evidence>
<dbReference type="PROSITE" id="PS50067">
    <property type="entry name" value="KINESIN_MOTOR_2"/>
    <property type="match status" value="1"/>
</dbReference>
<dbReference type="GO" id="GO:0005524">
    <property type="term" value="F:ATP binding"/>
    <property type="evidence" value="ECO:0007669"/>
    <property type="project" value="UniProtKB-UniRule"/>
</dbReference>
<comment type="similarity">
    <text evidence="5">Belongs to the TRAFAC class myosin-kinesin ATPase superfamily. Kinesin family.</text>
</comment>
<feature type="region of interest" description="Disordered" evidence="7">
    <location>
        <begin position="2485"/>
        <end position="2504"/>
    </location>
</feature>
<evidence type="ECO:0000256" key="4">
    <source>
        <dbReference type="ARBA" id="ARBA00023175"/>
    </source>
</evidence>
<dbReference type="PRINTS" id="PR00380">
    <property type="entry name" value="KINESINHEAVY"/>
</dbReference>
<dbReference type="GO" id="GO:1901987">
    <property type="term" value="P:regulation of cell cycle phase transition"/>
    <property type="evidence" value="ECO:0007669"/>
    <property type="project" value="UniProtKB-ARBA"/>
</dbReference>
<feature type="coiled-coil region" evidence="6">
    <location>
        <begin position="1735"/>
        <end position="1808"/>
    </location>
</feature>
<gene>
    <name evidence="9" type="ORF">CEUSTIGMA_g4707.t1</name>
</gene>
<evidence type="ECO:0000313" key="10">
    <source>
        <dbReference type="Proteomes" id="UP000232323"/>
    </source>
</evidence>
<dbReference type="GO" id="GO:0140694">
    <property type="term" value="P:membraneless organelle assembly"/>
    <property type="evidence" value="ECO:0007669"/>
    <property type="project" value="UniProtKB-ARBA"/>
</dbReference>
<dbReference type="GO" id="GO:0033044">
    <property type="term" value="P:regulation of chromosome organization"/>
    <property type="evidence" value="ECO:0007669"/>
    <property type="project" value="UniProtKB-ARBA"/>
</dbReference>
<comment type="caution">
    <text evidence="9">The sequence shown here is derived from an EMBL/GenBank/DDBJ whole genome shotgun (WGS) entry which is preliminary data.</text>
</comment>
<dbReference type="InterPro" id="IPR001752">
    <property type="entry name" value="Kinesin_motor_dom"/>
</dbReference>
<dbReference type="PROSITE" id="PS00411">
    <property type="entry name" value="KINESIN_MOTOR_1"/>
    <property type="match status" value="1"/>
</dbReference>
<feature type="coiled-coil region" evidence="6">
    <location>
        <begin position="764"/>
        <end position="870"/>
    </location>
</feature>
<reference evidence="9 10" key="1">
    <citation type="submission" date="2017-08" db="EMBL/GenBank/DDBJ databases">
        <title>Acidophilic green algal genome provides insights into adaptation to an acidic environment.</title>
        <authorList>
            <person name="Hirooka S."/>
            <person name="Hirose Y."/>
            <person name="Kanesaki Y."/>
            <person name="Higuchi S."/>
            <person name="Fujiwara T."/>
            <person name="Onuma R."/>
            <person name="Era A."/>
            <person name="Ohbayashi R."/>
            <person name="Uzuka A."/>
            <person name="Nozaki H."/>
            <person name="Yoshikawa H."/>
            <person name="Miyagishima S.Y."/>
        </authorList>
    </citation>
    <scope>NUCLEOTIDE SEQUENCE [LARGE SCALE GENOMIC DNA]</scope>
    <source>
        <strain evidence="9 10">NIES-2499</strain>
    </source>
</reference>
<sequence length="2504" mass="276397">MENISVSIRIRPLSKSESQDAWRVDGNTISQVGDRSDVKYPLDHVFGPDFTTEQIYELTAKMIIQKVVSGFNGTVFAYGQTSSGKTYTMRGGGTEAGLIPLAVRHVFHLIEASQDREYLIRVSYTELYNEEVNDLLAPENMKLPIHESKENGIYVCGLREDIVTSPEQVLALLEEGENNRHVGSTKMNEKSSRSHTLFRMVVESRARGAESDDAGAILVSTLTLVDLAGSERVAKTGAEGIRMKEGTAINKSLLTLGNVINKLAEGAQVTGGHIPYRDSKLTRILQPSLGGNAKTAVICAMTPALCHVEESHSTLRFASRAKRVVNNAVVNEVLSDAAVLKRQAKEIEDLKKRLGMSGSEELNKEVHGQIAQLRAQLLRSEQEMQLMRTKLEEEKTEREKAQKQAEMAKKIMLGGQQRGAVSGDGSGHSSVKRNSRRDTWCPGGKAGWHAPSLGGLGVIESSVVSEEKEDSGDMPGSTGGRKRSLSRGGESEDGADSRAGGRMLKTRGSGSLYMEQLAEEGEDAEEQEEEDVAEEEDGEGLIEGPTPQRPRRDRLLVDAGSSKMSEHGSALHGEVLISDIKRLAASLPPQGRASVSILLEKWQSAQLQSTVMQRELDDITAISQSREEELRNAGLQATKAEEELARMFPQMEQLKWQLRQQQKHAEDQSSAMKDVCKVRDNLVTQLSATETDLAASREVQANQTSLLSEERLANKEQTKKLTLELADLRGKLELQMSEKMSYEAKSAAHTTELSEMEMKLKERIQENEGHRKAAEANAQALREVEARARELYECNQRLEAHVHDLESRKRAPLYQKKQEEELRVANEKASEAEVRAQDAEMKMKELKELTEAAEKRSEELGVELEKSKKQSTEVLSDAIEQHSLELQRASHERSLLQAMHKDQLSSLTSELSELQSLSQSLKEQLAVKDSANVSLEETIIDLRNINTELQAVQVELQACVSAAAEKISSLEEAAESTQAAHGQELREKDELLIAAKAEFTAASASFEAKLVEASTAASAAADMFEEKLKKAAMDAASDASSASEELKAEKTRSQNLVLASMEECGRLTKSQEDLQHQVASLQAKVAEAAGALKAKEELREERLKFKQETAALKSDLQKLQLESKTGNKGVELATKEIDALKKRLTDTETKLKVAVSDKQAAVAEKATLEKQVKQQQGQKLLIEKNLEKSTQIESKKRESIMINLSKSKEQLNSTEERLKQAVVDVQKLQMDLMAKKGEAAGLEEQVTQLETEGQLMRAERNSLSIEVTTLTHNLECLQKEHSDIQSQLSGLQAQYESLQTLHETSTTALTNLEVQYQQTCCDRDTFEGKFQHLSEAHMQLTDQNTAVIKKLDMRNEELEVVSKEVDALKATISLDEQRIQAMQAALSASEDAKAAAESRVPEIEELQKLLSSTTEELTDLQFQATEAKRVADAQHELLSKQVHEVALQLQLSKTTETQLKGDLEASKLQVSTLQQQLDEAVELYNIQTDASKALEARVTASEAQIAFVEVELSDLRSLKEFRESELQCQLVTLQEHKAVTELELQIKIQALKDDKDAMQGKLLDMEKHVAEAQNASEERVGEYCGQLTAVQGEVATLNQNLCASHDKIRVLESAVTDLEGQVQAARQEFNTVVEQKLALTVCLEEAAQRLLGAERRLGELQALAADENDTILKLRSAEETIAQHMAEKESSKGEVESLTQQLSTMAQELNDLQFSWDQEKAVLVSEVKSVHDRLAEAVQNNNLRAVEEVSALREELSIEKQQQERCLHELEDSVQELQRQLEAERQVVNSLQVDLDNAQQALQQMTCQQVLVQLPSISSEEQLLHPSACVSEGTSDVQQRRLDDMSGHVAELEAEIGELQAMYNRGVAQWAESERSMSMRLLELEGLVMEHQDRNTVLESQCCELRQKADAADMFDNSCQPGLESAVDPNALADAAQHQGPEGSVKTSTVRSFDENESGGQDSAVEDIAQLKLGLANAMTAHDVLHAKLSAREETLQQSQEAVHVLADKNAALLSSMEDANVSIQELKLEIQNLRVALERETSKHKESGVLLDQFSTEAHDLSQKLQAAQSEASEASLQLLTAHAALAESQTVVRGLEEAKWKLEDQLVRSQRQAQEDSLQAAKWRAEAGASEEGSRELLELNMKLEIEVKQLKEDVVKISSCEAGGSAGTLKHTLTQLEEELTIISSRALAKANLATSLEEQVQQLTQALKEAEKALTDVEESLSVSLTAQRQALQDAAAAQVVQHEIALEELELTAKAKEAELNARMLSLESQIHWLTEQNTHLIKTVRELPELQTGQKDDHADKSRSAGAMMTPASSAAEQTAELEGLREKSASLEQELRKTKRAEQKLQALLYRLRKDVADSKGDLGALLDSLKDVRSLQYDVDMLSQKLKRYERNMQVGGSERKVLRNVVAFTSAPSDDLPEGGASGLAPNASLPLQESSLMLDSMAGQQARLVGTREGTEAVGKNYSQATGVDQMMKAASTEDKENAGYTAVSRRRMA</sequence>
<dbReference type="InterPro" id="IPR019821">
    <property type="entry name" value="Kinesin_motor_CS"/>
</dbReference>
<feature type="coiled-coil region" evidence="6">
    <location>
        <begin position="1379"/>
        <end position="1423"/>
    </location>
</feature>
<feature type="coiled-coil region" evidence="6">
    <location>
        <begin position="330"/>
        <end position="411"/>
    </location>
</feature>
<protein>
    <recommendedName>
        <fullName evidence="8">Kinesin motor domain-containing protein</fullName>
    </recommendedName>
</protein>
<feature type="coiled-coil region" evidence="6">
    <location>
        <begin position="2197"/>
        <end position="2264"/>
    </location>
</feature>